<dbReference type="Pfam" id="PF07521">
    <property type="entry name" value="RMMBL"/>
    <property type="match status" value="1"/>
</dbReference>
<reference evidence="2" key="1">
    <citation type="submission" date="2009-10" db="EMBL/GenBank/DDBJ databases">
        <title>Diversity of trophic interactions inside an arsenic-rich microbial ecosystem.</title>
        <authorList>
            <person name="Bertin P.N."/>
            <person name="Heinrich-Salmeron A."/>
            <person name="Pelletier E."/>
            <person name="Goulhen-Chollet F."/>
            <person name="Arsene-Ploetze F."/>
            <person name="Gallien S."/>
            <person name="Calteau A."/>
            <person name="Vallenet D."/>
            <person name="Casiot C."/>
            <person name="Chane-Woon-Ming B."/>
            <person name="Giloteaux L."/>
            <person name="Barakat M."/>
            <person name="Bonnefoy V."/>
            <person name="Bruneel O."/>
            <person name="Chandler M."/>
            <person name="Cleiss J."/>
            <person name="Duran R."/>
            <person name="Elbaz-Poulichet F."/>
            <person name="Fonknechten N."/>
            <person name="Lauga B."/>
            <person name="Mornico D."/>
            <person name="Ortet P."/>
            <person name="Schaeffer C."/>
            <person name="Siguier P."/>
            <person name="Alexander Thil Smith A."/>
            <person name="Van Dorsselaer A."/>
            <person name="Weissenbach J."/>
            <person name="Medigue C."/>
            <person name="Le Paslier D."/>
        </authorList>
    </citation>
    <scope>NUCLEOTIDE SEQUENCE</scope>
</reference>
<comment type="caution">
    <text evidence="2">The sequence shown here is derived from an EMBL/GenBank/DDBJ whole genome shotgun (WGS) entry which is preliminary data.</text>
</comment>
<feature type="domain" description="Zn-dependent metallo-hydrolase RNA specificity" evidence="1">
    <location>
        <begin position="263"/>
        <end position="308"/>
    </location>
</feature>
<evidence type="ECO:0000259" key="1">
    <source>
        <dbReference type="Pfam" id="PF07521"/>
    </source>
</evidence>
<dbReference type="PANTHER" id="PTHR11203">
    <property type="entry name" value="CLEAVAGE AND POLYADENYLATION SPECIFICITY FACTOR FAMILY MEMBER"/>
    <property type="match status" value="1"/>
</dbReference>
<dbReference type="InterPro" id="IPR011108">
    <property type="entry name" value="RMMBL"/>
</dbReference>
<dbReference type="EMBL" id="CABL01000019">
    <property type="protein sequence ID" value="CBH76123.1"/>
    <property type="molecule type" value="Genomic_DNA"/>
</dbReference>
<dbReference type="SUPFAM" id="SSF56281">
    <property type="entry name" value="Metallo-hydrolase/oxidoreductase"/>
    <property type="match status" value="1"/>
</dbReference>
<sequence>MFAKREASLYLPAIDLWVDASRRRERGYVSHAHADHAREHGVVLSTPETAALCAVRFRSRKRSIFETHRFNEPWEIGEYRLTLFPAGHVLGSAQLLVEGANGRHVYTGDFKLAASRTAEATECKSADVLVMECTFGSPQYVFPPREQIEAEILGFAKASIEDGAIPVFYAYSLGKAQEAMAILGSAGIPIRVHSAVAKIAEVYRACGVALPLEEQGEAEGGYAEIRPPGRTNAPPAHRPTRTAMLTGWAIDRSARYRYGVDRTFALSDHADYPSLLRTIELVRPRKVLLVHGRDDFTHRLRRLGIDAEYLEEHAQLSLF</sequence>
<name>E6PI33_9ZZZZ</name>
<accession>E6PI33</accession>
<dbReference type="GO" id="GO:0004521">
    <property type="term" value="F:RNA endonuclease activity"/>
    <property type="evidence" value="ECO:0007669"/>
    <property type="project" value="TreeGrafter"/>
</dbReference>
<dbReference type="PANTHER" id="PTHR11203:SF49">
    <property type="entry name" value="BLL1145 PROTEIN"/>
    <property type="match status" value="1"/>
</dbReference>
<evidence type="ECO:0000313" key="2">
    <source>
        <dbReference type="EMBL" id="CBH76123.1"/>
    </source>
</evidence>
<organism evidence="2">
    <name type="scientific">mine drainage metagenome</name>
    <dbReference type="NCBI Taxonomy" id="410659"/>
    <lineage>
        <taxon>unclassified sequences</taxon>
        <taxon>metagenomes</taxon>
        <taxon>ecological metagenomes</taxon>
    </lineage>
</organism>
<dbReference type="AlphaFoldDB" id="E6PI33"/>
<dbReference type="InterPro" id="IPR050698">
    <property type="entry name" value="MBL"/>
</dbReference>
<dbReference type="InterPro" id="IPR036866">
    <property type="entry name" value="RibonucZ/Hydroxyglut_hydro"/>
</dbReference>
<proteinExistence type="predicted"/>
<gene>
    <name evidence="2" type="ORF">CARN1_0603</name>
</gene>
<dbReference type="Gene3D" id="3.60.15.10">
    <property type="entry name" value="Ribonuclease Z/Hydroxyacylglutathione hydrolase-like"/>
    <property type="match status" value="1"/>
</dbReference>
<protein>
    <recommendedName>
        <fullName evidence="1">Zn-dependent metallo-hydrolase RNA specificity domain-containing protein</fullName>
    </recommendedName>
</protein>